<protein>
    <submittedName>
        <fullName evidence="1">Molybdenum ABC transporter permease subunit</fullName>
    </submittedName>
</protein>
<sequence length="230" mass="25362">MLSPLILSLQVAVISTMLTTIVGIFFAYIVFRKNKINGIADAILTLPMVLPPTVIGFFLLTLFSSNSMLGRVLNFIGISVIFNIKGAIIAAFIVSLPIMYKTVLARFTSINKEIILSARTLGIKESVLFFKIILPISYKSIITGTVLSFSRSMGEFGATIMIAGNIPNKTQTMSIRIYSLIQAGNYKEAYIWVGVMMSISIIFMLIINKVTTKNKVETTSLPIIKIELFS</sequence>
<reference evidence="1" key="1">
    <citation type="submission" date="2016-08" db="EMBL/GenBank/DDBJ databases">
        <authorList>
            <person name="Ngugi D.K."/>
            <person name="Miyake S."/>
            <person name="Stingl U."/>
        </authorList>
    </citation>
    <scope>NUCLEOTIDE SEQUENCE</scope>
    <source>
        <strain evidence="1">SCG-B11WGA-EpuloA1</strain>
    </source>
</reference>
<keyword evidence="2" id="KW-1185">Reference proteome</keyword>
<organism evidence="1 2">
    <name type="scientific">Candidatus Epulonipiscium fishelsonii</name>
    <dbReference type="NCBI Taxonomy" id="77094"/>
    <lineage>
        <taxon>Bacteria</taxon>
        <taxon>Bacillati</taxon>
        <taxon>Bacillota</taxon>
        <taxon>Clostridia</taxon>
        <taxon>Lachnospirales</taxon>
        <taxon>Lachnospiraceae</taxon>
        <taxon>Candidatus Epulonipiscium</taxon>
    </lineage>
</organism>
<gene>
    <name evidence="1" type="ORF">AN396_09340</name>
</gene>
<dbReference type="Proteomes" id="UP000188605">
    <property type="component" value="Unassembled WGS sequence"/>
</dbReference>
<accession>A0ACC8X9Y6</accession>
<evidence type="ECO:0000313" key="2">
    <source>
        <dbReference type="Proteomes" id="UP000188605"/>
    </source>
</evidence>
<comment type="caution">
    <text evidence="1">The sequence shown here is derived from an EMBL/GenBank/DDBJ whole genome shotgun (WGS) entry which is preliminary data.</text>
</comment>
<evidence type="ECO:0000313" key="1">
    <source>
        <dbReference type="EMBL" id="ONI39066.1"/>
    </source>
</evidence>
<name>A0ACC8X9Y6_9FIRM</name>
<dbReference type="EMBL" id="LJDB01000073">
    <property type="protein sequence ID" value="ONI39066.1"/>
    <property type="molecule type" value="Genomic_DNA"/>
</dbReference>
<proteinExistence type="predicted"/>